<dbReference type="RefSeq" id="WP_121172632.1">
    <property type="nucleotide sequence ID" value="NZ_RBIN01000004.1"/>
</dbReference>
<feature type="region of interest" description="Disordered" evidence="1">
    <location>
        <begin position="68"/>
        <end position="136"/>
    </location>
</feature>
<reference evidence="2 3" key="1">
    <citation type="submission" date="2018-10" db="EMBL/GenBank/DDBJ databases">
        <title>Genomic Encyclopedia of Type Strains, Phase IV (KMG-IV): sequencing the most valuable type-strain genomes for metagenomic binning, comparative biology and taxonomic classification.</title>
        <authorList>
            <person name="Goeker M."/>
        </authorList>
    </citation>
    <scope>NUCLEOTIDE SEQUENCE [LARGE SCALE GENOMIC DNA]</scope>
    <source>
        <strain evidence="2 3">DSM 23229</strain>
    </source>
</reference>
<dbReference type="EMBL" id="RBIN01000004">
    <property type="protein sequence ID" value="RKR04486.1"/>
    <property type="molecule type" value="Genomic_DNA"/>
</dbReference>
<proteinExistence type="predicted"/>
<comment type="caution">
    <text evidence="2">The sequence shown here is derived from an EMBL/GenBank/DDBJ whole genome shotgun (WGS) entry which is preliminary data.</text>
</comment>
<accession>A0A420WXM0</accession>
<evidence type="ECO:0000313" key="3">
    <source>
        <dbReference type="Proteomes" id="UP000281975"/>
    </source>
</evidence>
<dbReference type="Proteomes" id="UP000281975">
    <property type="component" value="Unassembled WGS sequence"/>
</dbReference>
<sequence>MGQPAQVSERERLQYLEAMGITPHVARFRLPNAAPTPACDWPEEAPAEEAEADHGTRLHALIDDARDTAGTEAASPPPRATGAPRSARALLEESPAAPSADAATPVPSEPATPVAEDERPAPAEPAAVGEATSASADAEPLRFTLQVAALDGRWLIMLSQTEAPSSDQCRLLGNIFHAAGVRPEHPLDFQLFQWPMMEGLPVEDPLTEAREGLRAFIAGRRSRGWLIERVLLFGTPPALSRALQLGDEQAALLDVPYWQGPDPASLEDARVRRALWQQMQPWSRWWQEGGETASGTAPESGT</sequence>
<gene>
    <name evidence="2" type="ORF">C7446_1695</name>
</gene>
<protein>
    <submittedName>
        <fullName evidence="2">Uncharacterized protein</fullName>
    </submittedName>
</protein>
<organism evidence="2 3">
    <name type="scientific">Kushneria sinocarnis</name>
    <dbReference type="NCBI Taxonomy" id="595502"/>
    <lineage>
        <taxon>Bacteria</taxon>
        <taxon>Pseudomonadati</taxon>
        <taxon>Pseudomonadota</taxon>
        <taxon>Gammaproteobacteria</taxon>
        <taxon>Oceanospirillales</taxon>
        <taxon>Halomonadaceae</taxon>
        <taxon>Kushneria</taxon>
    </lineage>
</organism>
<feature type="compositionally biased region" description="Low complexity" evidence="1">
    <location>
        <begin position="94"/>
        <end position="106"/>
    </location>
</feature>
<evidence type="ECO:0000256" key="1">
    <source>
        <dbReference type="SAM" id="MobiDB-lite"/>
    </source>
</evidence>
<keyword evidence="3" id="KW-1185">Reference proteome</keyword>
<dbReference type="OrthoDB" id="6362681at2"/>
<dbReference type="AlphaFoldDB" id="A0A420WXM0"/>
<name>A0A420WXM0_9GAMM</name>
<evidence type="ECO:0000313" key="2">
    <source>
        <dbReference type="EMBL" id="RKR04486.1"/>
    </source>
</evidence>